<name>A0A2D3V7R0_9PEZI</name>
<dbReference type="RefSeq" id="XP_023626516.1">
    <property type="nucleotide sequence ID" value="XM_023770748.1"/>
</dbReference>
<dbReference type="PROSITE" id="PS51257">
    <property type="entry name" value="PROKAR_LIPOPROTEIN"/>
    <property type="match status" value="1"/>
</dbReference>
<feature type="region of interest" description="Disordered" evidence="1">
    <location>
        <begin position="270"/>
        <end position="292"/>
    </location>
</feature>
<feature type="compositionally biased region" description="Acidic residues" evidence="1">
    <location>
        <begin position="49"/>
        <end position="61"/>
    </location>
</feature>
<feature type="compositionally biased region" description="Acidic residues" evidence="1">
    <location>
        <begin position="218"/>
        <end position="233"/>
    </location>
</feature>
<dbReference type="EMBL" id="FJUY01000007">
    <property type="protein sequence ID" value="CZT19626.1"/>
    <property type="molecule type" value="Genomic_DNA"/>
</dbReference>
<accession>A0A2D3V7R0</accession>
<organism evidence="2 3">
    <name type="scientific">Ramularia collo-cygni</name>
    <dbReference type="NCBI Taxonomy" id="112498"/>
    <lineage>
        <taxon>Eukaryota</taxon>
        <taxon>Fungi</taxon>
        <taxon>Dikarya</taxon>
        <taxon>Ascomycota</taxon>
        <taxon>Pezizomycotina</taxon>
        <taxon>Dothideomycetes</taxon>
        <taxon>Dothideomycetidae</taxon>
        <taxon>Mycosphaerellales</taxon>
        <taxon>Mycosphaerellaceae</taxon>
        <taxon>Ramularia</taxon>
    </lineage>
</organism>
<proteinExistence type="predicted"/>
<feature type="region of interest" description="Disordered" evidence="1">
    <location>
        <begin position="39"/>
        <end position="65"/>
    </location>
</feature>
<feature type="region of interest" description="Disordered" evidence="1">
    <location>
        <begin position="216"/>
        <end position="239"/>
    </location>
</feature>
<evidence type="ECO:0000256" key="1">
    <source>
        <dbReference type="SAM" id="MobiDB-lite"/>
    </source>
</evidence>
<evidence type="ECO:0000313" key="3">
    <source>
        <dbReference type="Proteomes" id="UP000225277"/>
    </source>
</evidence>
<dbReference type="GeneID" id="35600638"/>
<gene>
    <name evidence="2" type="ORF">RCC_05477</name>
</gene>
<keyword evidence="3" id="KW-1185">Reference proteome</keyword>
<dbReference type="Proteomes" id="UP000225277">
    <property type="component" value="Unassembled WGS sequence"/>
</dbReference>
<dbReference type="AlphaFoldDB" id="A0A2D3V7R0"/>
<protein>
    <submittedName>
        <fullName evidence="2">Uncharacterized protein</fullName>
    </submittedName>
</protein>
<reference evidence="2 3" key="1">
    <citation type="submission" date="2016-03" db="EMBL/GenBank/DDBJ databases">
        <authorList>
            <person name="Ploux O."/>
        </authorList>
    </citation>
    <scope>NUCLEOTIDE SEQUENCE [LARGE SCALE GENOMIC DNA]</scope>
    <source>
        <strain evidence="2 3">URUG2</strain>
    </source>
</reference>
<evidence type="ECO:0000313" key="2">
    <source>
        <dbReference type="EMBL" id="CZT19626.1"/>
    </source>
</evidence>
<sequence length="292" mass="32861">MSDRWLWFSCGIAGFVACKAIQHKFAEIIDLTSIHRKARQADKTQSTGGDDEDGEEEEAPPEETISLSTLRTLTLHPSHRISTAATSLIIQKFSSNPQALHDLRVDATHASPLRRARAQIALKFLEDWAGGLTGTAIEDEDPSFFSPSPTLQDRELTASRLQEMAIEMLRPRPPGASTTTTDTMGERLTSLATELEEQGVDYRRVLGNVRIHDLHYADDDDDDEDYEEDDGDGDEGHLENARQLGLENFAGLDGSRWSQQRRERREAMVLMDEVEHDHQHDHQHENQHEEGG</sequence>